<reference evidence="2 3" key="1">
    <citation type="journal article" date="2016" name="Nat. Commun.">
        <title>Extremotolerant tardigrade genome and improved radiotolerance of human cultured cells by tardigrade-unique protein.</title>
        <authorList>
            <person name="Hashimoto T."/>
            <person name="Horikawa D.D."/>
            <person name="Saito Y."/>
            <person name="Kuwahara H."/>
            <person name="Kozuka-Hata H."/>
            <person name="Shin-I T."/>
            <person name="Minakuchi Y."/>
            <person name="Ohishi K."/>
            <person name="Motoyama A."/>
            <person name="Aizu T."/>
            <person name="Enomoto A."/>
            <person name="Kondo K."/>
            <person name="Tanaka S."/>
            <person name="Hara Y."/>
            <person name="Koshikawa S."/>
            <person name="Sagara H."/>
            <person name="Miura T."/>
            <person name="Yokobori S."/>
            <person name="Miyagawa K."/>
            <person name="Suzuki Y."/>
            <person name="Kubo T."/>
            <person name="Oyama M."/>
            <person name="Kohara Y."/>
            <person name="Fujiyama A."/>
            <person name="Arakawa K."/>
            <person name="Katayama T."/>
            <person name="Toyoda A."/>
            <person name="Kunieda T."/>
        </authorList>
    </citation>
    <scope>NUCLEOTIDE SEQUENCE [LARGE SCALE GENOMIC DNA]</scope>
    <source>
        <strain evidence="2 3">YOKOZUNA-1</strain>
    </source>
</reference>
<proteinExistence type="predicted"/>
<evidence type="ECO:0000313" key="3">
    <source>
        <dbReference type="Proteomes" id="UP000186922"/>
    </source>
</evidence>
<comment type="caution">
    <text evidence="2">The sequence shown here is derived from an EMBL/GenBank/DDBJ whole genome shotgun (WGS) entry which is preliminary data.</text>
</comment>
<evidence type="ECO:0000256" key="1">
    <source>
        <dbReference type="SAM" id="MobiDB-lite"/>
    </source>
</evidence>
<accession>A0A1D1USH1</accession>
<evidence type="ECO:0000313" key="2">
    <source>
        <dbReference type="EMBL" id="GAU90672.1"/>
    </source>
</evidence>
<organism evidence="2 3">
    <name type="scientific">Ramazzottius varieornatus</name>
    <name type="common">Water bear</name>
    <name type="synonym">Tardigrade</name>
    <dbReference type="NCBI Taxonomy" id="947166"/>
    <lineage>
        <taxon>Eukaryota</taxon>
        <taxon>Metazoa</taxon>
        <taxon>Ecdysozoa</taxon>
        <taxon>Tardigrada</taxon>
        <taxon>Eutardigrada</taxon>
        <taxon>Parachela</taxon>
        <taxon>Hypsibioidea</taxon>
        <taxon>Ramazzottiidae</taxon>
        <taxon>Ramazzottius</taxon>
    </lineage>
</organism>
<gene>
    <name evidence="2" type="primary">RvY_03057</name>
    <name evidence="2" type="synonym">RvY_03057.3</name>
    <name evidence="2" type="ORF">RvY_03057-3</name>
</gene>
<keyword evidence="3" id="KW-1185">Reference proteome</keyword>
<dbReference type="Proteomes" id="UP000186922">
    <property type="component" value="Unassembled WGS sequence"/>
</dbReference>
<dbReference type="AlphaFoldDB" id="A0A1D1USH1"/>
<protein>
    <submittedName>
        <fullName evidence="2">Uncharacterized protein</fullName>
    </submittedName>
</protein>
<dbReference type="EMBL" id="BDGG01000001">
    <property type="protein sequence ID" value="GAU90672.1"/>
    <property type="molecule type" value="Genomic_DNA"/>
</dbReference>
<sequence length="91" mass="9791">MNHIFTGTPPTASALEEPQQPLTKTPARPTFNKLAAGNPRLNRDTSDFPLLPVVSSSSDFPLRDVLGALGFASHPNYECVHTGKVISTFAQ</sequence>
<feature type="region of interest" description="Disordered" evidence="1">
    <location>
        <begin position="1"/>
        <end position="31"/>
    </location>
</feature>
<name>A0A1D1USH1_RAMVA</name>